<feature type="region of interest" description="Disordered" evidence="1">
    <location>
        <begin position="308"/>
        <end position="354"/>
    </location>
</feature>
<feature type="region of interest" description="Disordered" evidence="1">
    <location>
        <begin position="1"/>
        <end position="48"/>
    </location>
</feature>
<evidence type="ECO:0000313" key="3">
    <source>
        <dbReference type="Proteomes" id="UP001375240"/>
    </source>
</evidence>
<proteinExistence type="predicted"/>
<sequence>MLRLGSSHIQLTNGDTSRSLRPSRGGRQATSLRTTGKKPTRASARLAARAAAAAASTARRMADPDIYFGQGDRILPSPVSPAVDQSDRDGQDAQDDPGPADWSVAPDLDEALAALSLPAEPEDAEAPITAVAANAAMMELAFGTGTTNASGADGAAEPSSDSFEEFRNARQVISLATVDSFPYLPIPTQGNFPIWEDSEDTVVEDPASAAFDELSTTDVDDDSQSWDEEYYSDTYADSADARDLAGESDDDEDEQSDSEADDNSAPAGGSQVVNEDHLWWFERSDFGPDHPHARLFWNLVAGFTARGVTAPAPQTGGEAGNDNGEGDGEEGENEDAGVLTETVLNPNTPAPANP</sequence>
<accession>A0AAV9UQP1</accession>
<keyword evidence="3" id="KW-1185">Reference proteome</keyword>
<organism evidence="2 3">
    <name type="scientific">Orbilia brochopaga</name>
    <dbReference type="NCBI Taxonomy" id="3140254"/>
    <lineage>
        <taxon>Eukaryota</taxon>
        <taxon>Fungi</taxon>
        <taxon>Dikarya</taxon>
        <taxon>Ascomycota</taxon>
        <taxon>Pezizomycotina</taxon>
        <taxon>Orbiliomycetes</taxon>
        <taxon>Orbiliales</taxon>
        <taxon>Orbiliaceae</taxon>
        <taxon>Orbilia</taxon>
    </lineage>
</organism>
<comment type="caution">
    <text evidence="2">The sequence shown here is derived from an EMBL/GenBank/DDBJ whole genome shotgun (WGS) entry which is preliminary data.</text>
</comment>
<name>A0AAV9UQP1_9PEZI</name>
<feature type="region of interest" description="Disordered" evidence="1">
    <location>
        <begin position="232"/>
        <end position="270"/>
    </location>
</feature>
<protein>
    <submittedName>
        <fullName evidence="2">Uncharacterized protein</fullName>
    </submittedName>
</protein>
<dbReference type="AlphaFoldDB" id="A0AAV9UQP1"/>
<dbReference type="EMBL" id="JAVHNQ010000005">
    <property type="protein sequence ID" value="KAK6346947.1"/>
    <property type="molecule type" value="Genomic_DNA"/>
</dbReference>
<evidence type="ECO:0000256" key="1">
    <source>
        <dbReference type="SAM" id="MobiDB-lite"/>
    </source>
</evidence>
<evidence type="ECO:0000313" key="2">
    <source>
        <dbReference type="EMBL" id="KAK6346947.1"/>
    </source>
</evidence>
<reference evidence="2 3" key="1">
    <citation type="submission" date="2019-10" db="EMBL/GenBank/DDBJ databases">
        <authorList>
            <person name="Palmer J.M."/>
        </authorList>
    </citation>
    <scope>NUCLEOTIDE SEQUENCE [LARGE SCALE GENOMIC DNA]</scope>
    <source>
        <strain evidence="2 3">TWF696</strain>
    </source>
</reference>
<feature type="compositionally biased region" description="Acidic residues" evidence="1">
    <location>
        <begin position="246"/>
        <end position="262"/>
    </location>
</feature>
<gene>
    <name evidence="2" type="ORF">TWF696_007043</name>
</gene>
<feature type="compositionally biased region" description="Polar residues" evidence="1">
    <location>
        <begin position="7"/>
        <end position="20"/>
    </location>
</feature>
<feature type="compositionally biased region" description="Acidic residues" evidence="1">
    <location>
        <begin position="324"/>
        <end position="335"/>
    </location>
</feature>
<dbReference type="Proteomes" id="UP001375240">
    <property type="component" value="Unassembled WGS sequence"/>
</dbReference>
<feature type="region of interest" description="Disordered" evidence="1">
    <location>
        <begin position="67"/>
        <end position="104"/>
    </location>
</feature>